<dbReference type="PANTHER" id="PTHR46825:SF9">
    <property type="entry name" value="BETA-LACTAMASE-RELATED DOMAIN-CONTAINING PROTEIN"/>
    <property type="match status" value="1"/>
</dbReference>
<keyword evidence="2" id="KW-0378">Hydrolase</keyword>
<dbReference type="GO" id="GO:0016787">
    <property type="term" value="F:hydrolase activity"/>
    <property type="evidence" value="ECO:0007669"/>
    <property type="project" value="UniProtKB-KW"/>
</dbReference>
<dbReference type="InterPro" id="IPR050491">
    <property type="entry name" value="AmpC-like"/>
</dbReference>
<dbReference type="RefSeq" id="WP_163607988.1">
    <property type="nucleotide sequence ID" value="NZ_JAABOO010000003.1"/>
</dbReference>
<dbReference type="Pfam" id="PF00144">
    <property type="entry name" value="Beta-lactamase"/>
    <property type="match status" value="1"/>
</dbReference>
<dbReference type="InterPro" id="IPR001466">
    <property type="entry name" value="Beta-lactam-related"/>
</dbReference>
<gene>
    <name evidence="2" type="ORF">GWK08_14725</name>
</gene>
<dbReference type="AlphaFoldDB" id="A0A6P0URV3"/>
<dbReference type="InterPro" id="IPR012338">
    <property type="entry name" value="Beta-lactam/transpept-like"/>
</dbReference>
<accession>A0A6P0URV3</accession>
<dbReference type="SUPFAM" id="SSF56601">
    <property type="entry name" value="beta-lactamase/transpeptidase-like"/>
    <property type="match status" value="1"/>
</dbReference>
<keyword evidence="3" id="KW-1185">Reference proteome</keyword>
<protein>
    <submittedName>
        <fullName evidence="2">Serine hydrolase</fullName>
    </submittedName>
</protein>
<sequence length="453" mass="50957">MKAGIHLKVILFPLLLSFLLPSVHGQSLEEKIDRLLQEKYKTDGPGATALVAKNGKVIYSKAFGMADLELNVPMKPEHIFEIGSITKQFTAVSVLMLVEQGKLNLDDEITVFIPDYPTHGKRITVHHLLTHTSGIKSYTSMPVLREIATKDLTPMELIDVFKDEPMDFDPGEAYRYNNSGYILLGYIIEKLSGESYANFIQKNIFDKAGMNSSYYANHFKLIKGRASGYMRSNEYINANYISFSIPYAAGSLMSNTNDLLKWQQAINNNTFVKEETIKKAFTNYTLNNGEPIYYGYGWAINEINGSPSREHGGGIFGFTTQGIYIPGQDVYVAVLTNCSCNSPGDVTTKIAALAIGKPFPEPENIISLSESQLKKWLGKYKFEDEAIRSITLENGQLFSQREGSNARFKILPLSPDHFYFEDGFIEYKFSKSKGKREVLFKNRINHSKGVEIK</sequence>
<dbReference type="EMBL" id="JAABOO010000003">
    <property type="protein sequence ID" value="NER14708.1"/>
    <property type="molecule type" value="Genomic_DNA"/>
</dbReference>
<proteinExistence type="predicted"/>
<evidence type="ECO:0000313" key="2">
    <source>
        <dbReference type="EMBL" id="NER14708.1"/>
    </source>
</evidence>
<name>A0A6P0URV3_9FLAO</name>
<evidence type="ECO:0000313" key="3">
    <source>
        <dbReference type="Proteomes" id="UP000468581"/>
    </source>
</evidence>
<reference evidence="2 3" key="1">
    <citation type="submission" date="2020-01" db="EMBL/GenBank/DDBJ databases">
        <title>Leptobacterium flavescens.</title>
        <authorList>
            <person name="Wang G."/>
        </authorList>
    </citation>
    <scope>NUCLEOTIDE SEQUENCE [LARGE SCALE GENOMIC DNA]</scope>
    <source>
        <strain evidence="2 3">KCTC 22160</strain>
    </source>
</reference>
<dbReference type="Gene3D" id="3.40.710.10">
    <property type="entry name" value="DD-peptidase/beta-lactamase superfamily"/>
    <property type="match status" value="1"/>
</dbReference>
<evidence type="ECO:0000259" key="1">
    <source>
        <dbReference type="Pfam" id="PF00144"/>
    </source>
</evidence>
<dbReference type="Proteomes" id="UP000468581">
    <property type="component" value="Unassembled WGS sequence"/>
</dbReference>
<dbReference type="PANTHER" id="PTHR46825">
    <property type="entry name" value="D-ALANYL-D-ALANINE-CARBOXYPEPTIDASE/ENDOPEPTIDASE AMPH"/>
    <property type="match status" value="1"/>
</dbReference>
<feature type="domain" description="Beta-lactamase-related" evidence="1">
    <location>
        <begin position="33"/>
        <end position="343"/>
    </location>
</feature>
<organism evidence="2 3">
    <name type="scientific">Leptobacterium flavescens</name>
    <dbReference type="NCBI Taxonomy" id="472055"/>
    <lineage>
        <taxon>Bacteria</taxon>
        <taxon>Pseudomonadati</taxon>
        <taxon>Bacteroidota</taxon>
        <taxon>Flavobacteriia</taxon>
        <taxon>Flavobacteriales</taxon>
        <taxon>Flavobacteriaceae</taxon>
        <taxon>Leptobacterium</taxon>
    </lineage>
</organism>
<comment type="caution">
    <text evidence="2">The sequence shown here is derived from an EMBL/GenBank/DDBJ whole genome shotgun (WGS) entry which is preliminary data.</text>
</comment>